<organism evidence="1 2">
    <name type="scientific">Pieris macdunnoughi</name>
    <dbReference type="NCBI Taxonomy" id="345717"/>
    <lineage>
        <taxon>Eukaryota</taxon>
        <taxon>Metazoa</taxon>
        <taxon>Ecdysozoa</taxon>
        <taxon>Arthropoda</taxon>
        <taxon>Hexapoda</taxon>
        <taxon>Insecta</taxon>
        <taxon>Pterygota</taxon>
        <taxon>Neoptera</taxon>
        <taxon>Endopterygota</taxon>
        <taxon>Lepidoptera</taxon>
        <taxon>Glossata</taxon>
        <taxon>Ditrysia</taxon>
        <taxon>Papilionoidea</taxon>
        <taxon>Pieridae</taxon>
        <taxon>Pierinae</taxon>
        <taxon>Pieris</taxon>
    </lineage>
</organism>
<reference evidence="1" key="1">
    <citation type="submission" date="2021-02" db="EMBL/GenBank/DDBJ databases">
        <authorList>
            <person name="Steward A R."/>
        </authorList>
    </citation>
    <scope>NUCLEOTIDE SEQUENCE</scope>
</reference>
<keyword evidence="2" id="KW-1185">Reference proteome</keyword>
<dbReference type="InterPro" id="IPR021982">
    <property type="entry name" value="REEP_Ichnovirus"/>
</dbReference>
<sequence length="228" mass="26534">MALQEEKKSQSFTVNDFAKRGFRLPCGAPFSVNRYLHFDSEYRRFLLSMNKIEVTFFNGKSFQVLYNFDGTRTEEDRLLINWDTLTPLFGGVAPSGYRSFVRLSKIAKFVERRIHLDQCEVGLRNSCFCGRTPPDDLDNFWDSCSVQHFHHFCSLHVRSWLYLYLHPNILCQESKELFYETVWLRHSNNLDVLAYYSMGPCEDTEILLDAARSLGHSSPCTRNGVNSL</sequence>
<dbReference type="AlphaFoldDB" id="A0A821QSD5"/>
<protein>
    <submittedName>
        <fullName evidence="1">Uncharacterized protein</fullName>
    </submittedName>
</protein>
<name>A0A821QSD5_9NEOP</name>
<proteinExistence type="predicted"/>
<comment type="caution">
    <text evidence="1">The sequence shown here is derived from an EMBL/GenBank/DDBJ whole genome shotgun (WGS) entry which is preliminary data.</text>
</comment>
<dbReference type="Pfam" id="PF12132">
    <property type="entry name" value="DUF3587"/>
    <property type="match status" value="1"/>
</dbReference>
<evidence type="ECO:0000313" key="2">
    <source>
        <dbReference type="Proteomes" id="UP000663880"/>
    </source>
</evidence>
<dbReference type="EMBL" id="CAJOBZ010000010">
    <property type="protein sequence ID" value="CAF4831261.1"/>
    <property type="molecule type" value="Genomic_DNA"/>
</dbReference>
<dbReference type="OrthoDB" id="7009009at2759"/>
<dbReference type="Proteomes" id="UP000663880">
    <property type="component" value="Unassembled WGS sequence"/>
</dbReference>
<evidence type="ECO:0000313" key="1">
    <source>
        <dbReference type="EMBL" id="CAF4831261.1"/>
    </source>
</evidence>
<gene>
    <name evidence="1" type="ORF">PMACD_LOCUS5339</name>
</gene>
<accession>A0A821QSD5</accession>